<sequence length="517" mass="59529">MTTLPDELWQCVFSTFEDRVILDGWKMYGIGQTSKRATLSALCRVCRQFGRIAQPLLYRTIFVDEWQNYGTLIENPQLGEQIRSCSLSDDTGMKWTENKLLGWKDTRELVFTALRHLNLSSALVERMRKSLTRGFGIVALCAAFMPNLNRVSFRIDESSSPAAWMLCGTLGLEEEIASRPYHSEDEWEDEESDDDDDDFYEDSGRDQLLPSCLKGALANYGFQHLTEVWVKTIGSQGGNTPAWVIEPLFLHPTLKTLRTLGIDWYDEEHSRLKWPERESNLEYLYLEEVIIDASGFQSILQRCQKLKGITVNLADWQRKGASRESYEDWLVDLDGFGNALRLYGQGLELFDLRTADYDRNIHSVINTDFDDYPNEGRLGSLQTLTSLRHLKITEAQLLGVEERGNSLTFSKALPDSIETLHLHMHSSYHAGQHYRYDRDTLAKALQVNRNIHALLLEGKMPRLREIQIERHSGDKFTNKCPAELRVEGWDAKYVDETRWQKCLEPGRVNTIITLSKR</sequence>
<organism evidence="2 3">
    <name type="scientific">Fusarium heterosporum</name>
    <dbReference type="NCBI Taxonomy" id="42747"/>
    <lineage>
        <taxon>Eukaryota</taxon>
        <taxon>Fungi</taxon>
        <taxon>Dikarya</taxon>
        <taxon>Ascomycota</taxon>
        <taxon>Pezizomycotina</taxon>
        <taxon>Sordariomycetes</taxon>
        <taxon>Hypocreomycetidae</taxon>
        <taxon>Hypocreales</taxon>
        <taxon>Nectriaceae</taxon>
        <taxon>Fusarium</taxon>
        <taxon>Fusarium heterosporum species complex</taxon>
    </lineage>
</organism>
<dbReference type="Proteomes" id="UP000567885">
    <property type="component" value="Unassembled WGS sequence"/>
</dbReference>
<gene>
    <name evidence="2" type="ORF">FHETE_11247</name>
</gene>
<dbReference type="OrthoDB" id="2520703at2759"/>
<evidence type="ECO:0000313" key="3">
    <source>
        <dbReference type="Proteomes" id="UP000567885"/>
    </source>
</evidence>
<comment type="caution">
    <text evidence="2">The sequence shown here is derived from an EMBL/GenBank/DDBJ whole genome shotgun (WGS) entry which is preliminary data.</text>
</comment>
<dbReference type="AlphaFoldDB" id="A0A8H5SQ73"/>
<protein>
    <submittedName>
        <fullName evidence="2">Uncharacterized protein</fullName>
    </submittedName>
</protein>
<feature type="compositionally biased region" description="Acidic residues" evidence="1">
    <location>
        <begin position="185"/>
        <end position="200"/>
    </location>
</feature>
<proteinExistence type="predicted"/>
<evidence type="ECO:0000313" key="2">
    <source>
        <dbReference type="EMBL" id="KAF5654951.1"/>
    </source>
</evidence>
<feature type="region of interest" description="Disordered" evidence="1">
    <location>
        <begin position="181"/>
        <end position="200"/>
    </location>
</feature>
<accession>A0A8H5SQ73</accession>
<reference evidence="2 3" key="1">
    <citation type="submission" date="2020-05" db="EMBL/GenBank/DDBJ databases">
        <title>Identification and distribution of gene clusters putatively required for synthesis of sphingolipid metabolism inhibitors in phylogenetically diverse species of the filamentous fungus Fusarium.</title>
        <authorList>
            <person name="Kim H.-S."/>
            <person name="Busman M."/>
            <person name="Brown D.W."/>
            <person name="Divon H."/>
            <person name="Uhlig S."/>
            <person name="Proctor R.H."/>
        </authorList>
    </citation>
    <scope>NUCLEOTIDE SEQUENCE [LARGE SCALE GENOMIC DNA]</scope>
    <source>
        <strain evidence="2 3">NRRL 20693</strain>
    </source>
</reference>
<name>A0A8H5SQ73_FUSHE</name>
<keyword evidence="3" id="KW-1185">Reference proteome</keyword>
<evidence type="ECO:0000256" key="1">
    <source>
        <dbReference type="SAM" id="MobiDB-lite"/>
    </source>
</evidence>
<dbReference type="EMBL" id="JAAGWQ010000462">
    <property type="protein sequence ID" value="KAF5654951.1"/>
    <property type="molecule type" value="Genomic_DNA"/>
</dbReference>